<dbReference type="Proteomes" id="UP001239111">
    <property type="component" value="Chromosome 1"/>
</dbReference>
<proteinExistence type="predicted"/>
<gene>
    <name evidence="1" type="ORF">QAD02_023527</name>
</gene>
<keyword evidence="2" id="KW-1185">Reference proteome</keyword>
<comment type="caution">
    <text evidence="1">The sequence shown here is derived from an EMBL/GenBank/DDBJ whole genome shotgun (WGS) entry which is preliminary data.</text>
</comment>
<dbReference type="EMBL" id="CM056741">
    <property type="protein sequence ID" value="KAJ8687733.1"/>
    <property type="molecule type" value="Genomic_DNA"/>
</dbReference>
<protein>
    <submittedName>
        <fullName evidence="1">Uncharacterized protein</fullName>
    </submittedName>
</protein>
<name>A0ACC2PXQ5_9HYME</name>
<organism evidence="1 2">
    <name type="scientific">Eretmocerus hayati</name>
    <dbReference type="NCBI Taxonomy" id="131215"/>
    <lineage>
        <taxon>Eukaryota</taxon>
        <taxon>Metazoa</taxon>
        <taxon>Ecdysozoa</taxon>
        <taxon>Arthropoda</taxon>
        <taxon>Hexapoda</taxon>
        <taxon>Insecta</taxon>
        <taxon>Pterygota</taxon>
        <taxon>Neoptera</taxon>
        <taxon>Endopterygota</taxon>
        <taxon>Hymenoptera</taxon>
        <taxon>Apocrita</taxon>
        <taxon>Proctotrupomorpha</taxon>
        <taxon>Chalcidoidea</taxon>
        <taxon>Aphelinidae</taxon>
        <taxon>Aphelininae</taxon>
        <taxon>Eretmocerus</taxon>
    </lineage>
</organism>
<accession>A0ACC2PXQ5</accession>
<evidence type="ECO:0000313" key="1">
    <source>
        <dbReference type="EMBL" id="KAJ8687733.1"/>
    </source>
</evidence>
<reference evidence="1" key="1">
    <citation type="submission" date="2023-04" db="EMBL/GenBank/DDBJ databases">
        <title>A chromosome-level genome assembly of the parasitoid wasp Eretmocerus hayati.</title>
        <authorList>
            <person name="Zhong Y."/>
            <person name="Liu S."/>
            <person name="Liu Y."/>
        </authorList>
    </citation>
    <scope>NUCLEOTIDE SEQUENCE</scope>
    <source>
        <strain evidence="1">ZJU_SS_LIU_2023</strain>
    </source>
</reference>
<sequence length="137" mass="15483">MRKFIICTVFVVLGAKSIQAGEVPKEIAGLVAGLREKCHRETGVDIEHVDRTADGYFHPSELLGCYFSCIFNSFDLLDHNGHLDFDKVLERLPESMMEHGTEMINACRHLSGKDPCDSAFNIVQCFQKTNPEKYFVI</sequence>
<evidence type="ECO:0000313" key="2">
    <source>
        <dbReference type="Proteomes" id="UP001239111"/>
    </source>
</evidence>